<dbReference type="RefSeq" id="WP_008873679.1">
    <property type="nucleotide sequence ID" value="NZ_CAUM01000043.1"/>
</dbReference>
<comment type="subcellular location">
    <subcellularLocation>
        <location evidence="1">Membrane</location>
        <topology evidence="1">Multi-pass membrane protein</topology>
    </subcellularLocation>
</comment>
<dbReference type="PROSITE" id="PS50850">
    <property type="entry name" value="MFS"/>
    <property type="match status" value="1"/>
</dbReference>
<feature type="transmembrane region" description="Helical" evidence="5">
    <location>
        <begin position="296"/>
        <end position="315"/>
    </location>
</feature>
<dbReference type="Proteomes" id="UP000012062">
    <property type="component" value="Unassembled WGS sequence"/>
</dbReference>
<keyword evidence="4 5" id="KW-0472">Membrane</keyword>
<feature type="transmembrane region" description="Helical" evidence="5">
    <location>
        <begin position="161"/>
        <end position="180"/>
    </location>
</feature>
<keyword evidence="3 5" id="KW-1133">Transmembrane helix</keyword>
<evidence type="ECO:0000256" key="3">
    <source>
        <dbReference type="ARBA" id="ARBA00022989"/>
    </source>
</evidence>
<dbReference type="InterPro" id="IPR020846">
    <property type="entry name" value="MFS_dom"/>
</dbReference>
<gene>
    <name evidence="7" type="ORF">MESS2_1370004</name>
</gene>
<feature type="transmembrane region" description="Helical" evidence="5">
    <location>
        <begin position="261"/>
        <end position="284"/>
    </location>
</feature>
<comment type="caution">
    <text evidence="7">The sequence shown here is derived from an EMBL/GenBank/DDBJ whole genome shotgun (WGS) entry which is preliminary data.</text>
</comment>
<feature type="transmembrane region" description="Helical" evidence="5">
    <location>
        <begin position="357"/>
        <end position="379"/>
    </location>
</feature>
<dbReference type="InterPro" id="IPR005829">
    <property type="entry name" value="Sugar_transporter_CS"/>
</dbReference>
<evidence type="ECO:0000313" key="7">
    <source>
        <dbReference type="EMBL" id="CCV04707.1"/>
    </source>
</evidence>
<evidence type="ECO:0000256" key="5">
    <source>
        <dbReference type="SAM" id="Phobius"/>
    </source>
</evidence>
<proteinExistence type="predicted"/>
<dbReference type="eggNOG" id="COG2814">
    <property type="taxonomic scope" value="Bacteria"/>
</dbReference>
<dbReference type="CDD" id="cd17370">
    <property type="entry name" value="MFS_MJ1317_like"/>
    <property type="match status" value="1"/>
</dbReference>
<dbReference type="EMBL" id="CAUM01000043">
    <property type="protein sequence ID" value="CCV04707.1"/>
    <property type="molecule type" value="Genomic_DNA"/>
</dbReference>
<feature type="transmembrane region" description="Helical" evidence="5">
    <location>
        <begin position="186"/>
        <end position="206"/>
    </location>
</feature>
<name>M5EK23_9HYPH</name>
<evidence type="ECO:0000259" key="6">
    <source>
        <dbReference type="PROSITE" id="PS50850"/>
    </source>
</evidence>
<dbReference type="Gene3D" id="1.20.1250.20">
    <property type="entry name" value="MFS general substrate transporter like domains"/>
    <property type="match status" value="2"/>
</dbReference>
<evidence type="ECO:0000256" key="4">
    <source>
        <dbReference type="ARBA" id="ARBA00023136"/>
    </source>
</evidence>
<dbReference type="SUPFAM" id="SSF103473">
    <property type="entry name" value="MFS general substrate transporter"/>
    <property type="match status" value="1"/>
</dbReference>
<dbReference type="PANTHER" id="PTHR23518:SF2">
    <property type="entry name" value="MAJOR FACILITATOR SUPERFAMILY TRANSPORTER"/>
    <property type="match status" value="1"/>
</dbReference>
<evidence type="ECO:0000313" key="8">
    <source>
        <dbReference type="Proteomes" id="UP000012062"/>
    </source>
</evidence>
<sequence>MGGARDGTGAATTGTAGPSGARRGIPAGVWILGFVSMLMDISSEMIHALLPIYMVTVLGASALAVGLIEGIAEATASTTKVFSGALSDWLGRRKFLAAFGYGLAALTKPIFPLAPSIEWLIAARFIDRVGKGIRGAPRDALVADIAPPHLRGASFGLRQSLDTIGAFLGPLLAIGLMWLTADHFQAVFWIAVIPALLSVGLIVIAVKEPERPKQERRVRMPLHRDELRRLGATYWWVVVVAAVFTLARFSEAFLILRAQSIGLPVALIPIVLVIMSLAYSLSAYPIGILSDRVNRLTLLAVGLILLLAADLALAFASNLAWVGIGVMFWGLHMGFTQGLLATLIAETSPAELRGTAFGMFNLITGVALLVASVIAGALWDMAGPQGTFLAGAAFALLTLAGLFTIRERLRGQAVLDRDAACR</sequence>
<feature type="transmembrane region" description="Helical" evidence="5">
    <location>
        <begin position="385"/>
        <end position="405"/>
    </location>
</feature>
<dbReference type="PROSITE" id="PS00216">
    <property type="entry name" value="SUGAR_TRANSPORT_1"/>
    <property type="match status" value="1"/>
</dbReference>
<feature type="transmembrane region" description="Helical" evidence="5">
    <location>
        <begin position="45"/>
        <end position="68"/>
    </location>
</feature>
<reference evidence="7 8" key="1">
    <citation type="submission" date="2013-02" db="EMBL/GenBank/DDBJ databases">
        <authorList>
            <person name="Genoscope - CEA"/>
        </authorList>
    </citation>
    <scope>NUCLEOTIDE SEQUENCE [LARGE SCALE GENOMIC DNA]</scope>
    <source>
        <strain evidence="7 8">STM 2683</strain>
    </source>
</reference>
<dbReference type="STRING" id="1297569.MESS2_1370004"/>
<accession>M5EK23</accession>
<protein>
    <submittedName>
        <fullName evidence="7">Major facilitator superfamily MFS_1</fullName>
    </submittedName>
</protein>
<keyword evidence="8" id="KW-1185">Reference proteome</keyword>
<evidence type="ECO:0000256" key="1">
    <source>
        <dbReference type="ARBA" id="ARBA00004141"/>
    </source>
</evidence>
<dbReference type="PANTHER" id="PTHR23518">
    <property type="entry name" value="C-METHYLTRANSFERASE"/>
    <property type="match status" value="1"/>
</dbReference>
<dbReference type="InterPro" id="IPR011701">
    <property type="entry name" value="MFS"/>
</dbReference>
<feature type="transmembrane region" description="Helical" evidence="5">
    <location>
        <begin position="227"/>
        <end position="249"/>
    </location>
</feature>
<dbReference type="AlphaFoldDB" id="M5EK23"/>
<dbReference type="InterPro" id="IPR036259">
    <property type="entry name" value="MFS_trans_sf"/>
</dbReference>
<feature type="domain" description="Major facilitator superfamily (MFS) profile" evidence="6">
    <location>
        <begin position="28"/>
        <end position="410"/>
    </location>
</feature>
<feature type="transmembrane region" description="Helical" evidence="5">
    <location>
        <begin position="321"/>
        <end position="345"/>
    </location>
</feature>
<evidence type="ECO:0000256" key="2">
    <source>
        <dbReference type="ARBA" id="ARBA00022692"/>
    </source>
</evidence>
<organism evidence="7 8">
    <name type="scientific">Mesorhizobium metallidurans STM 2683</name>
    <dbReference type="NCBI Taxonomy" id="1297569"/>
    <lineage>
        <taxon>Bacteria</taxon>
        <taxon>Pseudomonadati</taxon>
        <taxon>Pseudomonadota</taxon>
        <taxon>Alphaproteobacteria</taxon>
        <taxon>Hyphomicrobiales</taxon>
        <taxon>Phyllobacteriaceae</taxon>
        <taxon>Mesorhizobium</taxon>
    </lineage>
</organism>
<dbReference type="GO" id="GO:0022857">
    <property type="term" value="F:transmembrane transporter activity"/>
    <property type="evidence" value="ECO:0007669"/>
    <property type="project" value="InterPro"/>
</dbReference>
<dbReference type="Pfam" id="PF07690">
    <property type="entry name" value="MFS_1"/>
    <property type="match status" value="2"/>
</dbReference>
<keyword evidence="2 5" id="KW-0812">Transmembrane</keyword>
<dbReference type="GO" id="GO:0016020">
    <property type="term" value="C:membrane"/>
    <property type="evidence" value="ECO:0007669"/>
    <property type="project" value="UniProtKB-SubCell"/>
</dbReference>
<dbReference type="PROSITE" id="PS00217">
    <property type="entry name" value="SUGAR_TRANSPORT_2"/>
    <property type="match status" value="1"/>
</dbReference>